<organism evidence="1 2">
    <name type="scientific">Vigna unguiculata</name>
    <name type="common">Cowpea</name>
    <dbReference type="NCBI Taxonomy" id="3917"/>
    <lineage>
        <taxon>Eukaryota</taxon>
        <taxon>Viridiplantae</taxon>
        <taxon>Streptophyta</taxon>
        <taxon>Embryophyta</taxon>
        <taxon>Tracheophyta</taxon>
        <taxon>Spermatophyta</taxon>
        <taxon>Magnoliopsida</taxon>
        <taxon>eudicotyledons</taxon>
        <taxon>Gunneridae</taxon>
        <taxon>Pentapetalae</taxon>
        <taxon>rosids</taxon>
        <taxon>fabids</taxon>
        <taxon>Fabales</taxon>
        <taxon>Fabaceae</taxon>
        <taxon>Papilionoideae</taxon>
        <taxon>50 kb inversion clade</taxon>
        <taxon>NPAAA clade</taxon>
        <taxon>indigoferoid/millettioid clade</taxon>
        <taxon>Phaseoleae</taxon>
        <taxon>Vigna</taxon>
    </lineage>
</organism>
<evidence type="ECO:0000313" key="2">
    <source>
        <dbReference type="Proteomes" id="UP000501690"/>
    </source>
</evidence>
<dbReference type="Proteomes" id="UP000501690">
    <property type="component" value="Linkage Group LG5"/>
</dbReference>
<dbReference type="AlphaFoldDB" id="A0A4D6LYU2"/>
<gene>
    <name evidence="1" type="ORF">DEO72_LG5g2130</name>
</gene>
<name>A0A4D6LYU2_VIGUN</name>
<reference evidence="1 2" key="1">
    <citation type="submission" date="2019-04" db="EMBL/GenBank/DDBJ databases">
        <title>An improved genome assembly and genetic linkage map for asparagus bean, Vigna unguiculata ssp. sesquipedialis.</title>
        <authorList>
            <person name="Xia Q."/>
            <person name="Zhang R."/>
            <person name="Dong Y."/>
        </authorList>
    </citation>
    <scope>NUCLEOTIDE SEQUENCE [LARGE SCALE GENOMIC DNA]</scope>
    <source>
        <tissue evidence="1">Leaf</tissue>
    </source>
</reference>
<evidence type="ECO:0000313" key="1">
    <source>
        <dbReference type="EMBL" id="QCD94052.1"/>
    </source>
</evidence>
<protein>
    <submittedName>
        <fullName evidence="1">Uncharacterized protein</fullName>
    </submittedName>
</protein>
<sequence length="76" mass="8580">MDGKHVAIAGIGLVILEIQCEHTSYGSYWLTPLDLQSRVVAYDVGNLVLRIRIVVRIGELHLALRMVVRNMIFPHV</sequence>
<keyword evidence="2" id="KW-1185">Reference proteome</keyword>
<accession>A0A4D6LYU2</accession>
<proteinExistence type="predicted"/>
<dbReference type="EMBL" id="CP039349">
    <property type="protein sequence ID" value="QCD94052.1"/>
    <property type="molecule type" value="Genomic_DNA"/>
</dbReference>